<dbReference type="PANTHER" id="PTHR21337">
    <property type="entry name" value="PHOSPHO-2-DEHYDRO-3-DEOXYHEPTONATE ALDOLASE 1, 2"/>
    <property type="match status" value="1"/>
</dbReference>
<reference evidence="9" key="1">
    <citation type="submission" date="2021-01" db="EMBL/GenBank/DDBJ databases">
        <authorList>
            <person name="Kaushik A."/>
        </authorList>
    </citation>
    <scope>NUCLEOTIDE SEQUENCE</scope>
    <source>
        <strain evidence="9">AG3-T5</strain>
    </source>
</reference>
<feature type="compositionally biased region" description="Low complexity" evidence="7">
    <location>
        <begin position="448"/>
        <end position="465"/>
    </location>
</feature>
<accession>A0A8H2XPD6</accession>
<comment type="catalytic activity">
    <reaction evidence="4 6">
        <text>D-erythrose 4-phosphate + phosphoenolpyruvate + H2O = 7-phospho-2-dehydro-3-deoxy-D-arabino-heptonate + phosphate</text>
        <dbReference type="Rhea" id="RHEA:14717"/>
        <dbReference type="ChEBI" id="CHEBI:15377"/>
        <dbReference type="ChEBI" id="CHEBI:16897"/>
        <dbReference type="ChEBI" id="CHEBI:43474"/>
        <dbReference type="ChEBI" id="CHEBI:58394"/>
        <dbReference type="ChEBI" id="CHEBI:58702"/>
        <dbReference type="EC" id="2.5.1.54"/>
    </reaction>
</comment>
<dbReference type="CDD" id="cd02440">
    <property type="entry name" value="AdoMet_MTases"/>
    <property type="match status" value="1"/>
</dbReference>
<dbReference type="Pfam" id="PF13649">
    <property type="entry name" value="Methyltransf_25"/>
    <property type="match status" value="1"/>
</dbReference>
<feature type="compositionally biased region" description="Polar residues" evidence="7">
    <location>
        <begin position="190"/>
        <end position="202"/>
    </location>
</feature>
<evidence type="ECO:0000256" key="6">
    <source>
        <dbReference type="RuleBase" id="RU363071"/>
    </source>
</evidence>
<dbReference type="EC" id="2.5.1.54" evidence="6"/>
<keyword evidence="6" id="KW-0057">Aromatic amino acid biosynthesis</keyword>
<name>A0A8H2XPD6_9AGAM</name>
<evidence type="ECO:0000256" key="3">
    <source>
        <dbReference type="ARBA" id="ARBA00022679"/>
    </source>
</evidence>
<feature type="compositionally biased region" description="Low complexity" evidence="7">
    <location>
        <begin position="489"/>
        <end position="504"/>
    </location>
</feature>
<evidence type="ECO:0000256" key="5">
    <source>
        <dbReference type="PIRSR" id="PIRSR602480-1"/>
    </source>
</evidence>
<comment type="pathway">
    <text evidence="1 6">Metabolic intermediate biosynthesis; chorismate biosynthesis; chorismate from D-erythrose 4-phosphate and phosphoenolpyruvate: step 1/7.</text>
</comment>
<feature type="compositionally biased region" description="Basic and acidic residues" evidence="7">
    <location>
        <begin position="53"/>
        <end position="63"/>
    </location>
</feature>
<feature type="binding site" evidence="5">
    <location>
        <position position="1193"/>
    </location>
    <ligand>
        <name>phosphoenolpyruvate</name>
        <dbReference type="ChEBI" id="CHEBI:58702"/>
    </ligand>
</feature>
<keyword evidence="5" id="KW-0170">Cobalt</keyword>
<dbReference type="SUPFAM" id="SSF53335">
    <property type="entry name" value="S-adenosyl-L-methionine-dependent methyltransferases"/>
    <property type="match status" value="1"/>
</dbReference>
<dbReference type="InterPro" id="IPR013785">
    <property type="entry name" value="Aldolase_TIM"/>
</dbReference>
<feature type="binding site" evidence="5">
    <location>
        <position position="885"/>
    </location>
    <ligand>
        <name>phosphoenolpyruvate</name>
        <dbReference type="ChEBI" id="CHEBI:58702"/>
    </ligand>
</feature>
<evidence type="ECO:0000313" key="9">
    <source>
        <dbReference type="EMBL" id="CAE6427365.1"/>
    </source>
</evidence>
<proteinExistence type="inferred from homology"/>
<evidence type="ECO:0000256" key="4">
    <source>
        <dbReference type="ARBA" id="ARBA00047508"/>
    </source>
</evidence>
<feature type="binding site" evidence="5">
    <location>
        <position position="846"/>
    </location>
    <ligand>
        <name>Mn(2+)</name>
        <dbReference type="ChEBI" id="CHEBI:29035"/>
    </ligand>
</feature>
<feature type="region of interest" description="Disordered" evidence="7">
    <location>
        <begin position="1"/>
        <end position="140"/>
    </location>
</feature>
<evidence type="ECO:0000313" key="10">
    <source>
        <dbReference type="Proteomes" id="UP000663841"/>
    </source>
</evidence>
<comment type="caution">
    <text evidence="9">The sequence shown here is derived from an EMBL/GenBank/DDBJ whole genome shotgun (WGS) entry which is preliminary data.</text>
</comment>
<dbReference type="Gene3D" id="3.40.50.150">
    <property type="entry name" value="Vaccinia Virus protein VP39"/>
    <property type="match status" value="1"/>
</dbReference>
<keyword evidence="6" id="KW-0028">Amino-acid biosynthesis</keyword>
<feature type="compositionally biased region" description="Polar residues" evidence="7">
    <location>
        <begin position="470"/>
        <end position="480"/>
    </location>
</feature>
<evidence type="ECO:0000256" key="1">
    <source>
        <dbReference type="ARBA" id="ARBA00004688"/>
    </source>
</evidence>
<dbReference type="PANTHER" id="PTHR21337:SF0">
    <property type="entry name" value="PHOSPHO-2-DEHYDRO-3-DEOXYHEPTONATE ALDOLASE"/>
    <property type="match status" value="1"/>
</dbReference>
<keyword evidence="3 6" id="KW-0808">Transferase</keyword>
<dbReference type="Gene3D" id="3.20.20.70">
    <property type="entry name" value="Aldolase class I"/>
    <property type="match status" value="2"/>
</dbReference>
<dbReference type="InterPro" id="IPR029063">
    <property type="entry name" value="SAM-dependent_MTases_sf"/>
</dbReference>
<dbReference type="EMBL" id="CAJMWW010000081">
    <property type="protein sequence ID" value="CAE6427365.1"/>
    <property type="molecule type" value="Genomic_DNA"/>
</dbReference>
<gene>
    <name evidence="9" type="ORF">RDB_LOCUS57945</name>
</gene>
<dbReference type="GO" id="GO:0008652">
    <property type="term" value="P:amino acid biosynthetic process"/>
    <property type="evidence" value="ECO:0007669"/>
    <property type="project" value="UniProtKB-KW"/>
</dbReference>
<comment type="cofactor">
    <cofactor evidence="5">
        <name>Mn(2+)</name>
        <dbReference type="ChEBI" id="CHEBI:29035"/>
    </cofactor>
    <cofactor evidence="5">
        <name>Co(2+)</name>
        <dbReference type="ChEBI" id="CHEBI:48828"/>
    </cofactor>
    <cofactor evidence="5">
        <name>Cd(2+)</name>
        <dbReference type="ChEBI" id="CHEBI:48775"/>
    </cofactor>
    <text evidence="5">Binds 1 divalent cation per subunit. The enzyme is active with manganese, cobalt or cadmium ions.</text>
</comment>
<feature type="region of interest" description="Disordered" evidence="7">
    <location>
        <begin position="166"/>
        <end position="219"/>
    </location>
</feature>
<sequence>MVTSTQGVPMLSRRDSRSQSTPPQPTSPVSTTLPGESIFQSLSFKPMGLADVLETHDGSETPRPHASRRRVTSPDTAHPFPLPPASAPPPDSAPRKHRSALRLLRSKDTPMQQTSARRPGSAGGVPHTQPINKRGMRVRASSELTRPAIPLGSMSPLPTTLAPVPVSPGVQSTCSGESALADDSDVDAPTTPSLTTSRSNSDVPADLRFPTPKPSMSNLDSDILAADRTRQRHTREQHSKFFKLKGPSKERCHAFSPRDAPYPISYSHKMLDHYNLEVDLSFRTVVGLTFHKLPAPPAKVLDLGCGTGYWIVKAAHQWTQTEFIGFDLVPIQPCLERVTSRSGLSTSKDHADLRLHERIRWVHGNFLEKLPFQDDEFDFVRCRKIARGVPESKWDGLYEEIVRVMKPGAAFEHIEEDIIFPTEISHKPTNPPVVSVYPTARTLPTPPYLSTSLPSGSSSSTVRTPDQYRRSPSTSFSSVIESPVEGRNGVPSVSSTSSASLAGSNDPRTRTTLFVPGSATSTSPSVSDAPRDSRGSNESNGHGRHQAADYSFHDPRVHSRLEDLFISMHDARWINLKPLSLLPRLIQERMTGMVSSPPLNMFLPPRPREGPIPNQSVGAIEIARASGDILIKQLSKMRASDRGPEFDESLLVPRPGDDEIARYMTFDFSRMGSVAKGGGAGIMPTGQFKFDLEWLAFHLSTAANEVLACKEAIWEHLKELEPDADRREFDALVRQYQADMQDRIGLSSKLRDKLHWGPPESDFMRTPEQRVFEENYAQAIARDVQQGDAPRPPRDVKYENKAELDEVVARIKRLPPLVSPAEVERLRHQLSLVQHNQAFLLHAGDCAESFEACTEQNIRHKLGLILSFSLIMIWGMRLPVVRIGRIAGQYAKPRSSGTEKVEMDDGQGGTFIKEIPSFRCVCPLSVWRNKRPDSPPPFLLYSGATMLMAYRQMTAHHVRSGSSAPTFIRPRRFVIFGPSSRAVSPRSIILVIGPWVTFAARRSGKSSSPPPSWDRKIICQSRLFVVCPGTNLNGFPKASRTRSTFVGPSGPTKPQVGSNRAADAVFSVKSISTPGGPSHEGLMLEYEEAMTRILPLPPNLRAPLDETPSPTSGSARLSASANPNLAPYNTSAHFLWIGDRTRQLDGAHVEYFRGIRNPIGIKVGPSMHNDELVRLLDIVNPDREDGKVTLITRYGASKIEQFLPGHISSVQASGHPVIWICDPMHGNTLTSSTGHKTRHFSTIISEITSCIQIHSSHSPRSRLGGISLEFTGELNEEGYSVTECLGGSMELKESELSLRYQTFCDPRLNFEQSLDVAFLISNHFKREQAGRGRSEKGRDVLLRELSVQR</sequence>
<feature type="compositionally biased region" description="Pro residues" evidence="7">
    <location>
        <begin position="80"/>
        <end position="92"/>
    </location>
</feature>
<feature type="binding site" evidence="5">
    <location>
        <position position="1162"/>
    </location>
    <ligand>
        <name>phosphoenolpyruvate</name>
        <dbReference type="ChEBI" id="CHEBI:58702"/>
    </ligand>
</feature>
<keyword evidence="5" id="KW-0104">Cadmium</keyword>
<protein>
    <recommendedName>
        <fullName evidence="6">Phospho-2-dehydro-3-deoxyheptonate aldolase</fullName>
        <ecNumber evidence="6">2.5.1.54</ecNumber>
    </recommendedName>
</protein>
<dbReference type="Proteomes" id="UP000663841">
    <property type="component" value="Unassembled WGS sequence"/>
</dbReference>
<organism evidence="9 10">
    <name type="scientific">Rhizoctonia solani</name>
    <dbReference type="NCBI Taxonomy" id="456999"/>
    <lineage>
        <taxon>Eukaryota</taxon>
        <taxon>Fungi</taxon>
        <taxon>Dikarya</taxon>
        <taxon>Basidiomycota</taxon>
        <taxon>Agaricomycotina</taxon>
        <taxon>Agaricomycetes</taxon>
        <taxon>Cantharellales</taxon>
        <taxon>Ceratobasidiaceae</taxon>
        <taxon>Rhizoctonia</taxon>
    </lineage>
</organism>
<dbReference type="UniPathway" id="UPA00053">
    <property type="reaction ID" value="UER00084"/>
</dbReference>
<dbReference type="InterPro" id="IPR002480">
    <property type="entry name" value="DAHP_synth_2"/>
</dbReference>
<feature type="region of interest" description="Disordered" evidence="7">
    <location>
        <begin position="447"/>
        <end position="551"/>
    </location>
</feature>
<evidence type="ECO:0000256" key="7">
    <source>
        <dbReference type="SAM" id="MobiDB-lite"/>
    </source>
</evidence>
<evidence type="ECO:0000259" key="8">
    <source>
        <dbReference type="Pfam" id="PF13649"/>
    </source>
</evidence>
<comment type="similarity">
    <text evidence="2 6">Belongs to the class-II DAHP synthase family.</text>
</comment>
<dbReference type="GO" id="GO:0009423">
    <property type="term" value="P:chorismate biosynthetic process"/>
    <property type="evidence" value="ECO:0007669"/>
    <property type="project" value="UniProtKB-UniPathway"/>
</dbReference>
<feature type="domain" description="Methyltransferase" evidence="8">
    <location>
        <begin position="300"/>
        <end position="408"/>
    </location>
</feature>
<feature type="binding site" evidence="5">
    <location>
        <position position="1269"/>
    </location>
    <ligand>
        <name>Mn(2+)</name>
        <dbReference type="ChEBI" id="CHEBI:29035"/>
    </ligand>
</feature>
<dbReference type="GO" id="GO:0003849">
    <property type="term" value="F:3-deoxy-7-phosphoheptulonate synthase activity"/>
    <property type="evidence" value="ECO:0007669"/>
    <property type="project" value="UniProtKB-EC"/>
</dbReference>
<dbReference type="GO" id="GO:0009073">
    <property type="term" value="P:aromatic amino acid family biosynthetic process"/>
    <property type="evidence" value="ECO:0007669"/>
    <property type="project" value="UniProtKB-KW"/>
</dbReference>
<feature type="binding site" evidence="5">
    <location>
        <position position="1305"/>
    </location>
    <ligand>
        <name>Mn(2+)</name>
        <dbReference type="ChEBI" id="CHEBI:29035"/>
    </ligand>
</feature>
<evidence type="ECO:0000256" key="2">
    <source>
        <dbReference type="ARBA" id="ARBA00008911"/>
    </source>
</evidence>
<feature type="binding site" evidence="5">
    <location>
        <position position="1225"/>
    </location>
    <ligand>
        <name>Mn(2+)</name>
        <dbReference type="ChEBI" id="CHEBI:29035"/>
    </ligand>
</feature>
<dbReference type="InterPro" id="IPR041698">
    <property type="entry name" value="Methyltransf_25"/>
</dbReference>
<keyword evidence="5" id="KW-0464">Manganese</keyword>
<dbReference type="SUPFAM" id="SSF51569">
    <property type="entry name" value="Aldolase"/>
    <property type="match status" value="2"/>
</dbReference>
<dbReference type="Pfam" id="PF01474">
    <property type="entry name" value="DAHP_synth_2"/>
    <property type="match status" value="2"/>
</dbReference>